<dbReference type="PANTHER" id="PTHR43143">
    <property type="entry name" value="METALLOPHOSPHOESTERASE, CALCINEURIN SUPERFAMILY"/>
    <property type="match status" value="1"/>
</dbReference>
<dbReference type="InterPro" id="IPR029052">
    <property type="entry name" value="Metallo-depent_PP-like"/>
</dbReference>
<gene>
    <name evidence="2" type="ORF">SAMN05660293_05710</name>
</gene>
<dbReference type="Pfam" id="PF00149">
    <property type="entry name" value="Metallophos"/>
    <property type="match status" value="1"/>
</dbReference>
<keyword evidence="3" id="KW-1185">Reference proteome</keyword>
<reference evidence="3" key="1">
    <citation type="submission" date="2017-02" db="EMBL/GenBank/DDBJ databases">
        <authorList>
            <person name="Varghese N."/>
            <person name="Submissions S."/>
        </authorList>
    </citation>
    <scope>NUCLEOTIDE SEQUENCE [LARGE SCALE GENOMIC DNA]</scope>
    <source>
        <strain evidence="3">DSM 22270</strain>
    </source>
</reference>
<sequence length="303" mass="33967">MQRRNLLKTLGMAVGGYSISTGSSAFSPTPKRVLRIAHLTDIHVQPHLWAARGFAKCLQHLQNLEVKPDLILNTGDSVMGSSGISKDKAAREWELYNKVLTSENSTPMVSCIGNHDIWCPPTASFSDGKKWAMDESKIAKSYSSFDKNGWHIILLDSIHCRPEGKGYFARLDEAQMDWLREDLNNTPSNTPILVASHIPILSASVFFDGDNLKDNQWVVPGSWMHTDSAQIVKLFNRHDNVKLAVSGHIHLLDRVMYNDVAYCCNGAVSGNYWMGKYKQTSPGYAIIDLFDDGSFLNEYVKYH</sequence>
<dbReference type="RefSeq" id="WP_082218124.1">
    <property type="nucleotide sequence ID" value="NZ_FUZA01000020.1"/>
</dbReference>
<dbReference type="AlphaFoldDB" id="A0A1T5HJC5"/>
<dbReference type="STRING" id="651661.SAMN05660293_05710"/>
<dbReference type="InterPro" id="IPR004843">
    <property type="entry name" value="Calcineurin-like_PHP"/>
</dbReference>
<accession>A0A1T5HJC5</accession>
<dbReference type="Proteomes" id="UP000190897">
    <property type="component" value="Unassembled WGS sequence"/>
</dbReference>
<protein>
    <submittedName>
        <fullName evidence="2">Calcineurin-like phosphoesterase</fullName>
    </submittedName>
</protein>
<name>A0A1T5HJC5_9BACT</name>
<evidence type="ECO:0000313" key="3">
    <source>
        <dbReference type="Proteomes" id="UP000190897"/>
    </source>
</evidence>
<dbReference type="Gene3D" id="3.60.21.10">
    <property type="match status" value="1"/>
</dbReference>
<evidence type="ECO:0000259" key="1">
    <source>
        <dbReference type="Pfam" id="PF00149"/>
    </source>
</evidence>
<organism evidence="2 3">
    <name type="scientific">Dyadobacter psychrophilus</name>
    <dbReference type="NCBI Taxonomy" id="651661"/>
    <lineage>
        <taxon>Bacteria</taxon>
        <taxon>Pseudomonadati</taxon>
        <taxon>Bacteroidota</taxon>
        <taxon>Cytophagia</taxon>
        <taxon>Cytophagales</taxon>
        <taxon>Spirosomataceae</taxon>
        <taxon>Dyadobacter</taxon>
    </lineage>
</organism>
<dbReference type="InterPro" id="IPR051918">
    <property type="entry name" value="STPP_CPPED1"/>
</dbReference>
<dbReference type="EMBL" id="FUZA01000020">
    <property type="protein sequence ID" value="SKC20736.1"/>
    <property type="molecule type" value="Genomic_DNA"/>
</dbReference>
<evidence type="ECO:0000313" key="2">
    <source>
        <dbReference type="EMBL" id="SKC20736.1"/>
    </source>
</evidence>
<dbReference type="PANTHER" id="PTHR43143:SF1">
    <property type="entry name" value="SERINE_THREONINE-PROTEIN PHOSPHATASE CPPED1"/>
    <property type="match status" value="1"/>
</dbReference>
<feature type="domain" description="Calcineurin-like phosphoesterase" evidence="1">
    <location>
        <begin position="34"/>
        <end position="250"/>
    </location>
</feature>
<dbReference type="OrthoDB" id="9791866at2"/>
<dbReference type="GO" id="GO:0016787">
    <property type="term" value="F:hydrolase activity"/>
    <property type="evidence" value="ECO:0007669"/>
    <property type="project" value="InterPro"/>
</dbReference>
<proteinExistence type="predicted"/>
<dbReference type="SUPFAM" id="SSF56300">
    <property type="entry name" value="Metallo-dependent phosphatases"/>
    <property type="match status" value="1"/>
</dbReference>